<organism evidence="2 3">
    <name type="scientific">Myceligenerans pegani</name>
    <dbReference type="NCBI Taxonomy" id="2776917"/>
    <lineage>
        <taxon>Bacteria</taxon>
        <taxon>Bacillati</taxon>
        <taxon>Actinomycetota</taxon>
        <taxon>Actinomycetes</taxon>
        <taxon>Micrococcales</taxon>
        <taxon>Promicromonosporaceae</taxon>
        <taxon>Myceligenerans</taxon>
    </lineage>
</organism>
<feature type="region of interest" description="Disordered" evidence="1">
    <location>
        <begin position="306"/>
        <end position="327"/>
    </location>
</feature>
<sequence>MQHDKPKPADDPPGAHTEPGLLTDRERLAAPLVQAAGGFDDIEDEALNAFHASLLGANLHGLLIRETSFTTQAATAGIARGDAPGREMVLISLRDQVRLAAPAGPHNALVALTPAQAARAWALPLEPARQVLHQVTGALTTARQVASSCARMRAAQVTALEIEARIEHRAAATGVEASWLMNTRQQAARVQMWQAAIAPFRGTAMRPAEDVAAAARRVRVLTEDLAALRRSGLTGWIANQPTRGRSQLADRLAAVLRIGGHARAYRRQLRAVEHGLDAAIEREHAARMLADAVQGLADARALTDAQACPKGPEEEPQEATPATTKPW</sequence>
<feature type="compositionally biased region" description="Low complexity" evidence="1">
    <location>
        <begin position="318"/>
        <end position="327"/>
    </location>
</feature>
<evidence type="ECO:0000313" key="2">
    <source>
        <dbReference type="EMBL" id="MBE1878972.1"/>
    </source>
</evidence>
<feature type="region of interest" description="Disordered" evidence="1">
    <location>
        <begin position="1"/>
        <end position="21"/>
    </location>
</feature>
<evidence type="ECO:0008006" key="4">
    <source>
        <dbReference type="Google" id="ProtNLM"/>
    </source>
</evidence>
<dbReference type="EMBL" id="JADAQT010000113">
    <property type="protein sequence ID" value="MBE1878972.1"/>
    <property type="molecule type" value="Genomic_DNA"/>
</dbReference>
<proteinExistence type="predicted"/>
<name>A0ABR9N5N3_9MICO</name>
<keyword evidence="3" id="KW-1185">Reference proteome</keyword>
<dbReference type="RefSeq" id="WP_192865520.1">
    <property type="nucleotide sequence ID" value="NZ_JADAQT010000113.1"/>
</dbReference>
<protein>
    <recommendedName>
        <fullName evidence="4">DUF222 domain-containing protein</fullName>
    </recommendedName>
</protein>
<reference evidence="2 3" key="1">
    <citation type="submission" date="2020-10" db="EMBL/GenBank/DDBJ databases">
        <title>Myceligenerans pegani sp. nov., an endophytic actinomycete isolated from Peganum harmala L. in Xinjiang, China.</title>
        <authorList>
            <person name="Xin L."/>
        </authorList>
    </citation>
    <scope>NUCLEOTIDE SEQUENCE [LARGE SCALE GENOMIC DNA]</scope>
    <source>
        <strain evidence="2 3">TRM65318</strain>
    </source>
</reference>
<evidence type="ECO:0000313" key="3">
    <source>
        <dbReference type="Proteomes" id="UP000625527"/>
    </source>
</evidence>
<dbReference type="Proteomes" id="UP000625527">
    <property type="component" value="Unassembled WGS sequence"/>
</dbReference>
<comment type="caution">
    <text evidence="2">The sequence shown here is derived from an EMBL/GenBank/DDBJ whole genome shotgun (WGS) entry which is preliminary data.</text>
</comment>
<gene>
    <name evidence="2" type="ORF">IHE71_25090</name>
</gene>
<accession>A0ABR9N5N3</accession>
<evidence type="ECO:0000256" key="1">
    <source>
        <dbReference type="SAM" id="MobiDB-lite"/>
    </source>
</evidence>
<feature type="compositionally biased region" description="Basic and acidic residues" evidence="1">
    <location>
        <begin position="1"/>
        <end position="10"/>
    </location>
</feature>